<dbReference type="Proteomes" id="UP000265882">
    <property type="component" value="Unassembled WGS sequence"/>
</dbReference>
<proteinExistence type="predicted"/>
<feature type="DNA-binding region" description="H-T-H motif" evidence="2">
    <location>
        <begin position="34"/>
        <end position="53"/>
    </location>
</feature>
<dbReference type="PANTHER" id="PTHR30055">
    <property type="entry name" value="HTH-TYPE TRANSCRIPTIONAL REGULATOR RUTR"/>
    <property type="match status" value="1"/>
</dbReference>
<dbReference type="AlphaFoldDB" id="A0A3A4NNY5"/>
<feature type="domain" description="HTH tetR-type" evidence="3">
    <location>
        <begin position="11"/>
        <end position="71"/>
    </location>
</feature>
<dbReference type="InterPro" id="IPR050109">
    <property type="entry name" value="HTH-type_TetR-like_transc_reg"/>
</dbReference>
<accession>A0A3A4NNY5</accession>
<dbReference type="InterPro" id="IPR009057">
    <property type="entry name" value="Homeodomain-like_sf"/>
</dbReference>
<dbReference type="SUPFAM" id="SSF46689">
    <property type="entry name" value="Homeodomain-like"/>
    <property type="match status" value="1"/>
</dbReference>
<keyword evidence="1 2" id="KW-0238">DNA-binding</keyword>
<dbReference type="SUPFAM" id="SSF48498">
    <property type="entry name" value="Tetracyclin repressor-like, C-terminal domain"/>
    <property type="match status" value="1"/>
</dbReference>
<sequence>MAKDALQKIDAKKRDRIFRNAAAEFARCGYHKANVNVIAQRAGIGKGSIYLYFADKLDLYYSTFREAVRIQEKLFDSIEGMALDPLVKIEKLFDESLKIFPQYRGMFKMYFDLSTSGDERSLVDLAQLLEKRSARFFTAILKNGIREGRIRKDLPLRYAAYVLDCIYSTFFSSLACSYQGERFRVFTRQELSQNGDNIKQHVNQILNVLGTGINAPGDTRGNHSSR</sequence>
<dbReference type="Gene3D" id="1.10.357.10">
    <property type="entry name" value="Tetracycline Repressor, domain 2"/>
    <property type="match status" value="1"/>
</dbReference>
<dbReference type="GO" id="GO:0000976">
    <property type="term" value="F:transcription cis-regulatory region binding"/>
    <property type="evidence" value="ECO:0007669"/>
    <property type="project" value="TreeGrafter"/>
</dbReference>
<dbReference type="PANTHER" id="PTHR30055:SF233">
    <property type="entry name" value="REGULATORY PROTEIN TETR"/>
    <property type="match status" value="1"/>
</dbReference>
<dbReference type="Pfam" id="PF00440">
    <property type="entry name" value="TetR_N"/>
    <property type="match status" value="1"/>
</dbReference>
<evidence type="ECO:0000313" key="5">
    <source>
        <dbReference type="Proteomes" id="UP000265882"/>
    </source>
</evidence>
<dbReference type="PRINTS" id="PR00455">
    <property type="entry name" value="HTHTETR"/>
</dbReference>
<evidence type="ECO:0000256" key="2">
    <source>
        <dbReference type="PROSITE-ProRule" id="PRU00335"/>
    </source>
</evidence>
<comment type="caution">
    <text evidence="4">The sequence shown here is derived from an EMBL/GenBank/DDBJ whole genome shotgun (WGS) entry which is preliminary data.</text>
</comment>
<evidence type="ECO:0000259" key="3">
    <source>
        <dbReference type="PROSITE" id="PS50977"/>
    </source>
</evidence>
<dbReference type="GO" id="GO:0003700">
    <property type="term" value="F:DNA-binding transcription factor activity"/>
    <property type="evidence" value="ECO:0007669"/>
    <property type="project" value="TreeGrafter"/>
</dbReference>
<name>A0A3A4NNY5_ABYX5</name>
<reference evidence="4 5" key="1">
    <citation type="journal article" date="2017" name="ISME J.">
        <title>Energy and carbon metabolisms in a deep terrestrial subsurface fluid microbial community.</title>
        <authorList>
            <person name="Momper L."/>
            <person name="Jungbluth S.P."/>
            <person name="Lee M.D."/>
            <person name="Amend J.P."/>
        </authorList>
    </citation>
    <scope>NUCLEOTIDE SEQUENCE [LARGE SCALE GENOMIC DNA]</scope>
    <source>
        <strain evidence="4">SURF_5</strain>
    </source>
</reference>
<dbReference type="EMBL" id="QZKU01000075">
    <property type="protein sequence ID" value="RJP20659.1"/>
    <property type="molecule type" value="Genomic_DNA"/>
</dbReference>
<organism evidence="4 5">
    <name type="scientific">Abyssobacteria bacterium (strain SURF_5)</name>
    <dbReference type="NCBI Taxonomy" id="2093360"/>
    <lineage>
        <taxon>Bacteria</taxon>
        <taxon>Pseudomonadati</taxon>
        <taxon>Candidatus Hydrogenedentota</taxon>
        <taxon>Candidatus Abyssobacteria</taxon>
    </lineage>
</organism>
<dbReference type="InterPro" id="IPR036271">
    <property type="entry name" value="Tet_transcr_reg_TetR-rel_C_sf"/>
</dbReference>
<evidence type="ECO:0000256" key="1">
    <source>
        <dbReference type="ARBA" id="ARBA00023125"/>
    </source>
</evidence>
<protein>
    <submittedName>
        <fullName evidence="4">TetR/AcrR family transcriptional regulator</fullName>
    </submittedName>
</protein>
<dbReference type="InterPro" id="IPR001647">
    <property type="entry name" value="HTH_TetR"/>
</dbReference>
<gene>
    <name evidence="4" type="ORF">C4520_10915</name>
</gene>
<evidence type="ECO:0000313" key="4">
    <source>
        <dbReference type="EMBL" id="RJP20659.1"/>
    </source>
</evidence>
<dbReference type="PROSITE" id="PS50977">
    <property type="entry name" value="HTH_TETR_2"/>
    <property type="match status" value="1"/>
</dbReference>